<organism evidence="2 3">
    <name type="scientific">Clostridium manihotivorum</name>
    <dbReference type="NCBI Taxonomy" id="2320868"/>
    <lineage>
        <taxon>Bacteria</taxon>
        <taxon>Bacillati</taxon>
        <taxon>Bacillota</taxon>
        <taxon>Clostridia</taxon>
        <taxon>Eubacteriales</taxon>
        <taxon>Clostridiaceae</taxon>
        <taxon>Clostridium</taxon>
    </lineage>
</organism>
<keyword evidence="1" id="KW-0812">Transmembrane</keyword>
<feature type="transmembrane region" description="Helical" evidence="1">
    <location>
        <begin position="402"/>
        <end position="423"/>
    </location>
</feature>
<reference evidence="2 3" key="1">
    <citation type="submission" date="2018-01" db="EMBL/GenBank/DDBJ databases">
        <title>Genome Sequencing and Assembly of Anaerobacter polyendosporus strain CT4.</title>
        <authorList>
            <person name="Tachaapaikoon C."/>
            <person name="Sutheeworapong S."/>
            <person name="Jenjaroenpun P."/>
            <person name="Wongsurawat T."/>
            <person name="Nookeaw I."/>
            <person name="Cheawchanlertfa P."/>
            <person name="Kosugi A."/>
            <person name="Cheevadhanarak S."/>
            <person name="Ratanakhanokchai K."/>
        </authorList>
    </citation>
    <scope>NUCLEOTIDE SEQUENCE [LARGE SCALE GENOMIC DNA]</scope>
    <source>
        <strain evidence="2 3">CT4</strain>
    </source>
</reference>
<dbReference type="Proteomes" id="UP000286268">
    <property type="component" value="Chromosome"/>
</dbReference>
<gene>
    <name evidence="2" type="ORF">C1I91_21935</name>
</gene>
<accession>A0A3R5QWR5</accession>
<keyword evidence="3" id="KW-1185">Reference proteome</keyword>
<sequence length="426" mass="47222">MRGTKIIIGIIILSILGGALLFTNAMRVNVSLIGSGLGTEIKVKGIKEANCFTFDENKNIYFGSDNGIELYRTDGKSEYIIKENNININSIGYEDGKLYYVEGSKLIAYDIENKIKSELINNLPDKGDYNKCKLIICKDDIYISIGAATNSGMVSGIEAVPDMSPIDVTLKGSNYGEEPTGAFSKYGVKTKNGQVIKKNFPGNASVLKYDIKNKKAELFASGIRNIEGWDYNSEGSLMAIVGGMEDRGLRPIQGDTDYIYELKKDIWYGWPDFSGGDPLDSAKFTDDKGKAVKLLLSKWPMVNPPAPVYVYKDVGAISSLAIDKDGIIKEKDSSFFYDKKEQVIYNLDKNGLINKVFKFKNSAQIKDIKLIDKSLYILDKNNGILYEARKQQKSLISGSNGLLFFSLCVIILAMGIIIVKFSIKKK</sequence>
<proteinExistence type="predicted"/>
<dbReference type="Gene3D" id="2.120.10.30">
    <property type="entry name" value="TolB, C-terminal domain"/>
    <property type="match status" value="1"/>
</dbReference>
<dbReference type="SUPFAM" id="SSF50952">
    <property type="entry name" value="Soluble quinoprotein glucose dehydrogenase"/>
    <property type="match status" value="1"/>
</dbReference>
<evidence type="ECO:0000313" key="3">
    <source>
        <dbReference type="Proteomes" id="UP000286268"/>
    </source>
</evidence>
<keyword evidence="1" id="KW-0472">Membrane</keyword>
<dbReference type="OrthoDB" id="9770043at2"/>
<dbReference type="AlphaFoldDB" id="A0A3R5QWR5"/>
<evidence type="ECO:0000313" key="2">
    <source>
        <dbReference type="EMBL" id="QAA34070.1"/>
    </source>
</evidence>
<dbReference type="InterPro" id="IPR011042">
    <property type="entry name" value="6-blade_b-propeller_TolB-like"/>
</dbReference>
<dbReference type="KEGG" id="cmah:C1I91_21935"/>
<dbReference type="RefSeq" id="WP_128214792.1">
    <property type="nucleotide sequence ID" value="NZ_CP025746.1"/>
</dbReference>
<keyword evidence="1" id="KW-1133">Transmembrane helix</keyword>
<name>A0A3R5QWR5_9CLOT</name>
<dbReference type="EMBL" id="CP025746">
    <property type="protein sequence ID" value="QAA34070.1"/>
    <property type="molecule type" value="Genomic_DNA"/>
</dbReference>
<evidence type="ECO:0008006" key="4">
    <source>
        <dbReference type="Google" id="ProtNLM"/>
    </source>
</evidence>
<dbReference type="InterPro" id="IPR011041">
    <property type="entry name" value="Quinoprot_gluc/sorb_DH_b-prop"/>
</dbReference>
<evidence type="ECO:0000256" key="1">
    <source>
        <dbReference type="SAM" id="Phobius"/>
    </source>
</evidence>
<protein>
    <recommendedName>
        <fullName evidence="4">Glucose / Sorbosone dehydrogenase</fullName>
    </recommendedName>
</protein>